<evidence type="ECO:0008006" key="3">
    <source>
        <dbReference type="Google" id="ProtNLM"/>
    </source>
</evidence>
<dbReference type="RefSeq" id="WP_286354072.1">
    <property type="nucleotide sequence ID" value="NZ_AP027079.1"/>
</dbReference>
<evidence type="ECO:0000313" key="1">
    <source>
        <dbReference type="EMBL" id="BDU70354.1"/>
    </source>
</evidence>
<dbReference type="Proteomes" id="UP001242010">
    <property type="component" value="Chromosome"/>
</dbReference>
<reference evidence="2" key="1">
    <citation type="journal article" date="2023" name="Int. J. Syst. Evol. Microbiol.">
        <title>Mesoterricola silvestris gen. nov., sp. nov., Mesoterricola sediminis sp. nov., Geothrix oryzae sp. nov., Geothrix edaphica sp. nov., Geothrix rubra sp. nov., and Geothrix limicola sp. nov., six novel members of Acidobacteriota isolated from soils.</title>
        <authorList>
            <person name="Itoh H."/>
            <person name="Sugisawa Y."/>
            <person name="Mise K."/>
            <person name="Xu Z."/>
            <person name="Kuniyasu M."/>
            <person name="Ushijima N."/>
            <person name="Kawano K."/>
            <person name="Kobayashi E."/>
            <person name="Shiratori Y."/>
            <person name="Masuda Y."/>
            <person name="Senoo K."/>
        </authorList>
    </citation>
    <scope>NUCLEOTIDE SEQUENCE [LARGE SCALE GENOMIC DNA]</scope>
    <source>
        <strain evidence="2">Red222</strain>
    </source>
</reference>
<dbReference type="InterPro" id="IPR004155">
    <property type="entry name" value="PBS_lyase_HEAT"/>
</dbReference>
<dbReference type="InterPro" id="IPR011989">
    <property type="entry name" value="ARM-like"/>
</dbReference>
<dbReference type="Pfam" id="PF13646">
    <property type="entry name" value="HEAT_2"/>
    <property type="match status" value="1"/>
</dbReference>
<gene>
    <name evidence="1" type="ORF">GETHOR_24550</name>
</gene>
<protein>
    <recommendedName>
        <fullName evidence="3">HEAT repeat domain-containing protein</fullName>
    </recommendedName>
</protein>
<keyword evidence="2" id="KW-1185">Reference proteome</keyword>
<name>A0ABM8DTH6_9BACT</name>
<sequence length="364" mass="41413">MALVSGLVLVGAILQVRRDRQNRHRIACYQAWEVQLTDYLFKGGYERGSFGPIPHADRWLFRNFLARYQSTLAGQESEVLRQLYLGLDIHLSLPRRLRSRDPRVRAMAAQEIGAFRLDELTETPPPPVADRPWRWNPGLRIEGYLNLVLPLLDDPVPYVAHVAARTLTHSQDLRFASPVLAWVMREEVYQRERLLRVLEGFGPGLLPWMKDHLESPDQNPEPWILFALLVGSHRHRDSQPRLLWLLEVPHVNLRVSVLKSLIILADPTIYPKVLPFASSPVWEIRTQAARALGVLGGPSAIPALLPLLADRVFEVRRNAAQSLVDLGRAGVSALTWIAEDASADRFARDIARERLEWADERGHL</sequence>
<dbReference type="Gene3D" id="1.25.10.10">
    <property type="entry name" value="Leucine-rich Repeat Variant"/>
    <property type="match status" value="2"/>
</dbReference>
<dbReference type="SUPFAM" id="SSF48371">
    <property type="entry name" value="ARM repeat"/>
    <property type="match status" value="1"/>
</dbReference>
<accession>A0ABM8DTH6</accession>
<dbReference type="InterPro" id="IPR016024">
    <property type="entry name" value="ARM-type_fold"/>
</dbReference>
<dbReference type="PANTHER" id="PTHR12697">
    <property type="entry name" value="PBS LYASE HEAT-LIKE PROTEIN"/>
    <property type="match status" value="1"/>
</dbReference>
<evidence type="ECO:0000313" key="2">
    <source>
        <dbReference type="Proteomes" id="UP001242010"/>
    </source>
</evidence>
<organism evidence="1 2">
    <name type="scientific">Geothrix oryzae</name>
    <dbReference type="NCBI Taxonomy" id="2927975"/>
    <lineage>
        <taxon>Bacteria</taxon>
        <taxon>Pseudomonadati</taxon>
        <taxon>Acidobacteriota</taxon>
        <taxon>Holophagae</taxon>
        <taxon>Holophagales</taxon>
        <taxon>Holophagaceae</taxon>
        <taxon>Geothrix</taxon>
    </lineage>
</organism>
<dbReference type="PANTHER" id="PTHR12697:SF38">
    <property type="entry name" value="PBS LYASE HEAT DOMAIN PROTEIN REPEAT-CONTAINING PROTEIN"/>
    <property type="match status" value="1"/>
</dbReference>
<proteinExistence type="predicted"/>
<dbReference type="EMBL" id="AP027079">
    <property type="protein sequence ID" value="BDU70354.1"/>
    <property type="molecule type" value="Genomic_DNA"/>
</dbReference>
<dbReference type="SMART" id="SM00567">
    <property type="entry name" value="EZ_HEAT"/>
    <property type="match status" value="3"/>
</dbReference>